<organism evidence="1 2">
    <name type="scientific">Bradymonas sediminis</name>
    <dbReference type="NCBI Taxonomy" id="1548548"/>
    <lineage>
        <taxon>Bacteria</taxon>
        <taxon>Deltaproteobacteria</taxon>
        <taxon>Bradymonadales</taxon>
        <taxon>Bradymonadaceae</taxon>
        <taxon>Bradymonas</taxon>
    </lineage>
</organism>
<dbReference type="OrthoDB" id="5480174at2"/>
<dbReference type="KEGG" id="bsed:DN745_06600"/>
<dbReference type="EMBL" id="CP030032">
    <property type="protein sequence ID" value="AWV89024.1"/>
    <property type="molecule type" value="Genomic_DNA"/>
</dbReference>
<dbReference type="AlphaFoldDB" id="A0A2Z4FK21"/>
<accession>A0A2Z4FK21</accession>
<protein>
    <submittedName>
        <fullName evidence="1">Uncharacterized protein</fullName>
    </submittedName>
</protein>
<keyword evidence="2" id="KW-1185">Reference proteome</keyword>
<proteinExistence type="predicted"/>
<sequence>MLNLTNRSLIGSKQRIFFVFAALLLVSAAACDGGCGSSGTSSKTVPKTATARVTNMASHLPASTQVSFVVGDLEGMRNSLKTTRDTIGNAVPMTGLVEQQAKGELGIDIFDAESWKKSGIAANSGMTFSIVGTRPVMVTYIDDVQKFEKHFGDKVKEKMGIEGMPKSVTARETQVKVLGTEDESIAWAYNGKLVAVAFPEADDIQDYASSEKVESAADLAALVATQDAKTSLGADNGFKRFQEALANDNAISIYINPETVFNEKNIDSLTAGGDNTKAPVNWAKENVEAFGVGFNVKDNAVVVRGWAALPETAVAKAKAILSAPGDFPIKNFATDNTLIALRQSFNMTELWKFYTEEVLDEAERAELNEQFGKVSPDSDFHMQKDLIGNLSGNYSVLVYGVDPNAVQAAGGNVVQATMNSPFKTLAVLAPVQFKDKAGLEKVVAYMLSQAGEQATRKTVKDGVDVIVDEKMGNNAPGRFFVKDNILVFATAPISDDSVADYINGKRDDKVLGANEALNLGGALVTTDNYNGLYLNFVRAQDHILPALGPMAAMVEPFLIKLEEASVTTELGKDGGFIQLAIDLNPNAPKPETADAPSK</sequence>
<dbReference type="PROSITE" id="PS51257">
    <property type="entry name" value="PROKAR_LIPOPROTEIN"/>
    <property type="match status" value="1"/>
</dbReference>
<dbReference type="Proteomes" id="UP000249799">
    <property type="component" value="Chromosome"/>
</dbReference>
<name>A0A2Z4FK21_9DELT</name>
<evidence type="ECO:0000313" key="1">
    <source>
        <dbReference type="EMBL" id="AWV89024.1"/>
    </source>
</evidence>
<dbReference type="RefSeq" id="WP_111333186.1">
    <property type="nucleotide sequence ID" value="NZ_CP030032.1"/>
</dbReference>
<evidence type="ECO:0000313" key="2">
    <source>
        <dbReference type="Proteomes" id="UP000249799"/>
    </source>
</evidence>
<reference evidence="1 2" key="1">
    <citation type="submission" date="2018-06" db="EMBL/GenBank/DDBJ databases">
        <title>Lujinxingia sediminis gen. nov. sp. nov., a new facultative anaerobic member of the class Deltaproteobacteria, and proposal of Lujinxingaceae fam. nov.</title>
        <authorList>
            <person name="Guo L.-Y."/>
            <person name="Li C.-M."/>
            <person name="Wang S."/>
            <person name="Du Z.-J."/>
        </authorList>
    </citation>
    <scope>NUCLEOTIDE SEQUENCE [LARGE SCALE GENOMIC DNA]</scope>
    <source>
        <strain evidence="1 2">FA350</strain>
    </source>
</reference>
<gene>
    <name evidence="1" type="ORF">DN745_06600</name>
</gene>